<comment type="caution">
    <text evidence="2">The sequence shown here is derived from an EMBL/GenBank/DDBJ whole genome shotgun (WGS) entry which is preliminary data.</text>
</comment>
<feature type="compositionally biased region" description="Gly residues" evidence="1">
    <location>
        <begin position="362"/>
        <end position="371"/>
    </location>
</feature>
<name>A0A5M3MM53_CONPW</name>
<feature type="region of interest" description="Disordered" evidence="1">
    <location>
        <begin position="1"/>
        <end position="110"/>
    </location>
</feature>
<reference evidence="3" key="1">
    <citation type="journal article" date="2012" name="Science">
        <title>The Paleozoic origin of enzymatic lignin decomposition reconstructed from 31 fungal genomes.</title>
        <authorList>
            <person name="Floudas D."/>
            <person name="Binder M."/>
            <person name="Riley R."/>
            <person name="Barry K."/>
            <person name="Blanchette R.A."/>
            <person name="Henrissat B."/>
            <person name="Martinez A.T."/>
            <person name="Otillar R."/>
            <person name="Spatafora J.W."/>
            <person name="Yadav J.S."/>
            <person name="Aerts A."/>
            <person name="Benoit I."/>
            <person name="Boyd A."/>
            <person name="Carlson A."/>
            <person name="Copeland A."/>
            <person name="Coutinho P.M."/>
            <person name="de Vries R.P."/>
            <person name="Ferreira P."/>
            <person name="Findley K."/>
            <person name="Foster B."/>
            <person name="Gaskell J."/>
            <person name="Glotzer D."/>
            <person name="Gorecki P."/>
            <person name="Heitman J."/>
            <person name="Hesse C."/>
            <person name="Hori C."/>
            <person name="Igarashi K."/>
            <person name="Jurgens J.A."/>
            <person name="Kallen N."/>
            <person name="Kersten P."/>
            <person name="Kohler A."/>
            <person name="Kuees U."/>
            <person name="Kumar T.K.A."/>
            <person name="Kuo A."/>
            <person name="LaButti K."/>
            <person name="Larrondo L.F."/>
            <person name="Lindquist E."/>
            <person name="Ling A."/>
            <person name="Lombard V."/>
            <person name="Lucas S."/>
            <person name="Lundell T."/>
            <person name="Martin R."/>
            <person name="McLaughlin D.J."/>
            <person name="Morgenstern I."/>
            <person name="Morin E."/>
            <person name="Murat C."/>
            <person name="Nagy L.G."/>
            <person name="Nolan M."/>
            <person name="Ohm R.A."/>
            <person name="Patyshakuliyeva A."/>
            <person name="Rokas A."/>
            <person name="Ruiz-Duenas F.J."/>
            <person name="Sabat G."/>
            <person name="Salamov A."/>
            <person name="Samejima M."/>
            <person name="Schmutz J."/>
            <person name="Slot J.C."/>
            <person name="St John F."/>
            <person name="Stenlid J."/>
            <person name="Sun H."/>
            <person name="Sun S."/>
            <person name="Syed K."/>
            <person name="Tsang A."/>
            <person name="Wiebenga A."/>
            <person name="Young D."/>
            <person name="Pisabarro A."/>
            <person name="Eastwood D.C."/>
            <person name="Martin F."/>
            <person name="Cullen D."/>
            <person name="Grigoriev I.V."/>
            <person name="Hibbett D.S."/>
        </authorList>
    </citation>
    <scope>NUCLEOTIDE SEQUENCE [LARGE SCALE GENOMIC DNA]</scope>
    <source>
        <strain evidence="3">RWD-64-598 SS2</strain>
    </source>
</reference>
<evidence type="ECO:0000256" key="1">
    <source>
        <dbReference type="SAM" id="MobiDB-lite"/>
    </source>
</evidence>
<dbReference type="OrthoDB" id="2669640at2759"/>
<dbReference type="EMBL" id="JH711580">
    <property type="protein sequence ID" value="EIW80126.1"/>
    <property type="molecule type" value="Genomic_DNA"/>
</dbReference>
<keyword evidence="3" id="KW-1185">Reference proteome</keyword>
<dbReference type="AlphaFoldDB" id="A0A5M3MM53"/>
<dbReference type="RefSeq" id="XP_007770385.1">
    <property type="nucleotide sequence ID" value="XM_007772195.1"/>
</dbReference>
<organism evidence="2 3">
    <name type="scientific">Coniophora puteana (strain RWD-64-598)</name>
    <name type="common">Brown rot fungus</name>
    <dbReference type="NCBI Taxonomy" id="741705"/>
    <lineage>
        <taxon>Eukaryota</taxon>
        <taxon>Fungi</taxon>
        <taxon>Dikarya</taxon>
        <taxon>Basidiomycota</taxon>
        <taxon>Agaricomycotina</taxon>
        <taxon>Agaricomycetes</taxon>
        <taxon>Agaricomycetidae</taxon>
        <taxon>Boletales</taxon>
        <taxon>Coniophorineae</taxon>
        <taxon>Coniophoraceae</taxon>
        <taxon>Coniophora</taxon>
    </lineage>
</organism>
<feature type="compositionally biased region" description="Low complexity" evidence="1">
    <location>
        <begin position="11"/>
        <end position="34"/>
    </location>
</feature>
<sequence length="589" mass="64847">MYLGRYQYQAPPSSGSGRTTPGSNTTSRPPSRTNSIHRSNSQTTPAHTSHPRPVSQGSASRSLPMTFSQSARRNPSDAATPMPLSQPRRVSSNENLPPSITAGIRRTRDDFESESDVNTLQLSGQDIKRFKSVADTIAASLEIDKNVLHEFVELGNIVPMLIDIRAHQEAATMSNEDKTRHMWDNKLQSKDYRSMVTVRLTAALVSSSLTAFVVRFTDEVMAFISRNPAVFGVDDSVLNDHHLQRSLYRFISSASGSVRGSIKNLVIDSILKDWSIIELCSRLAASAQRMPTDSSHWRKWATVRFFTRQFLIGIGHFDKPRTVSLDQLYSAQIAPFLHPDLYSVISHKLGIDVRADVADAGGDGQLSGLGQGLDEDGHLPPEDLAPPVSGPTDADEPIGPVNGDDRDFLPETQPQDSYDYPYQVNGGEEPEDLPDDDTGNDTVGNDSIGAVNGDDSFFTNISASDVHVSTPIETPRVPPSGFFPVTAADGQVTPTQWTMREYWDYMDSSFGNLRRLALSRVRKNPMPGLTLDRARDAEDNHCVSPVSGLTLVVLTIIVARFPASSRRLRVASFFAIRTTISFWSSLRLE</sequence>
<accession>A0A5M3MM53</accession>
<feature type="compositionally biased region" description="Polar residues" evidence="1">
    <location>
        <begin position="88"/>
        <end position="98"/>
    </location>
</feature>
<feature type="compositionally biased region" description="Acidic residues" evidence="1">
    <location>
        <begin position="428"/>
        <end position="439"/>
    </location>
</feature>
<protein>
    <submittedName>
        <fullName evidence="2">Uncharacterized protein</fullName>
    </submittedName>
</protein>
<dbReference type="Proteomes" id="UP000053558">
    <property type="component" value="Unassembled WGS sequence"/>
</dbReference>
<feature type="compositionally biased region" description="Polar residues" evidence="1">
    <location>
        <begin position="36"/>
        <end position="47"/>
    </location>
</feature>
<gene>
    <name evidence="2" type="ORF">CONPUDRAFT_155485</name>
</gene>
<feature type="compositionally biased region" description="Polar residues" evidence="1">
    <location>
        <begin position="55"/>
        <end position="73"/>
    </location>
</feature>
<evidence type="ECO:0000313" key="3">
    <source>
        <dbReference type="Proteomes" id="UP000053558"/>
    </source>
</evidence>
<dbReference type="KEGG" id="cput:CONPUDRAFT_155485"/>
<proteinExistence type="predicted"/>
<feature type="region of interest" description="Disordered" evidence="1">
    <location>
        <begin position="362"/>
        <end position="449"/>
    </location>
</feature>
<evidence type="ECO:0000313" key="2">
    <source>
        <dbReference type="EMBL" id="EIW80126.1"/>
    </source>
</evidence>
<dbReference type="GeneID" id="19203454"/>